<dbReference type="PANTHER" id="PTHR42252">
    <property type="entry name" value="DUF5616 DOMAIN-CONTAINING PROTEIN"/>
    <property type="match status" value="1"/>
</dbReference>
<dbReference type="PANTHER" id="PTHR42252:SF1">
    <property type="entry name" value="DUF434 DOMAIN-CONTAINING PROTEIN"/>
    <property type="match status" value="1"/>
</dbReference>
<proteinExistence type="predicted"/>
<dbReference type="InterPro" id="IPR007368">
    <property type="entry name" value="DUF434"/>
</dbReference>
<evidence type="ECO:0000259" key="2">
    <source>
        <dbReference type="Pfam" id="PF18481"/>
    </source>
</evidence>
<accession>A0ABW8TBT3</accession>
<evidence type="ECO:0000313" key="3">
    <source>
        <dbReference type="EMBL" id="MFL0249993.1"/>
    </source>
</evidence>
<protein>
    <submittedName>
        <fullName evidence="3">DUF434 domain-containing protein</fullName>
    </submittedName>
</protein>
<dbReference type="RefSeq" id="WP_406786658.1">
    <property type="nucleotide sequence ID" value="NZ_JBJIAA010000004.1"/>
</dbReference>
<feature type="domain" description="DUF434" evidence="1">
    <location>
        <begin position="31"/>
        <end position="83"/>
    </location>
</feature>
<dbReference type="Pfam" id="PF18481">
    <property type="entry name" value="DUF5616"/>
    <property type="match status" value="1"/>
</dbReference>
<name>A0ABW8TBT3_9CLOT</name>
<dbReference type="EMBL" id="JBJIAA010000004">
    <property type="protein sequence ID" value="MFL0249993.1"/>
    <property type="molecule type" value="Genomic_DNA"/>
</dbReference>
<evidence type="ECO:0000313" key="4">
    <source>
        <dbReference type="Proteomes" id="UP001623592"/>
    </source>
</evidence>
<sequence length="247" mass="28153">MDDDENFTLRIAKRGFDAEDSRWFSKEEILKLKKAQEEVFWLLNRNYSINSIMNFVGGHYQFSIRQRQALKRSTGSKKDIERRILKSIPCENIKDDNIYIDGFNLIITMEVALSGGILVIGNDSTVRDIAGIQGSYRLIDKTDKALEILGKAFNDFKAKNVKFFLDSPVSNSGRLKERILLHSISWHCSTSVDLVPNADMILCNTGRVVTSDSIILDKCKSWFNLARKIIEDYVPNAKLVNLSHTTL</sequence>
<feature type="domain" description="DUF5616" evidence="2">
    <location>
        <begin position="90"/>
        <end position="227"/>
    </location>
</feature>
<reference evidence="3 4" key="1">
    <citation type="submission" date="2024-11" db="EMBL/GenBank/DDBJ databases">
        <authorList>
            <person name="Heng Y.C."/>
            <person name="Lim A.C.H."/>
            <person name="Lee J.K.Y."/>
            <person name="Kittelmann S."/>
        </authorList>
    </citation>
    <scope>NUCLEOTIDE SEQUENCE [LARGE SCALE GENOMIC DNA]</scope>
    <source>
        <strain evidence="3 4">WILCCON 0114</strain>
    </source>
</reference>
<keyword evidence="4" id="KW-1185">Reference proteome</keyword>
<organism evidence="3 4">
    <name type="scientific">Clostridium neuense</name>
    <dbReference type="NCBI Taxonomy" id="1728934"/>
    <lineage>
        <taxon>Bacteria</taxon>
        <taxon>Bacillati</taxon>
        <taxon>Bacillota</taxon>
        <taxon>Clostridia</taxon>
        <taxon>Eubacteriales</taxon>
        <taxon>Clostridiaceae</taxon>
        <taxon>Clostridium</taxon>
    </lineage>
</organism>
<evidence type="ECO:0000259" key="1">
    <source>
        <dbReference type="Pfam" id="PF04256"/>
    </source>
</evidence>
<dbReference type="Proteomes" id="UP001623592">
    <property type="component" value="Unassembled WGS sequence"/>
</dbReference>
<comment type="caution">
    <text evidence="3">The sequence shown here is derived from an EMBL/GenBank/DDBJ whole genome shotgun (WGS) entry which is preliminary data.</text>
</comment>
<dbReference type="Pfam" id="PF04256">
    <property type="entry name" value="DUF434"/>
    <property type="match status" value="1"/>
</dbReference>
<dbReference type="InterPro" id="IPR041652">
    <property type="entry name" value="DUF5616"/>
</dbReference>
<gene>
    <name evidence="3" type="ORF">ACJDT4_06120</name>
</gene>